<dbReference type="RefSeq" id="WP_143010061.1">
    <property type="nucleotide sequence ID" value="NZ_FNCQ01000001.1"/>
</dbReference>
<keyword evidence="1" id="KW-0732">Signal</keyword>
<name>A0A1G7SJ04_9BACT</name>
<evidence type="ECO:0000256" key="1">
    <source>
        <dbReference type="SAM" id="SignalP"/>
    </source>
</evidence>
<proteinExistence type="predicted"/>
<dbReference type="Proteomes" id="UP000198779">
    <property type="component" value="Unassembled WGS sequence"/>
</dbReference>
<feature type="signal peptide" evidence="1">
    <location>
        <begin position="1"/>
        <end position="25"/>
    </location>
</feature>
<protein>
    <submittedName>
        <fullName evidence="2">Uncharacterized protein</fullName>
    </submittedName>
</protein>
<sequence>MNKNTISKWFSMFVLMMAGITGATAQSLTVADATLVPGKTKVVSISLDAAEGQTIYGIQTDITLSKGLKINAATAANTTLHFNQNKLESGATRVALLSLGGEAIPAGEAIKLTIEADASFKNGTVDLANTKLTTTATGTEINVDATSAIIDTYDCLPYQKYIIGNAESSLFWGAGNDWGTRASLVAHPVYVKLDYNEADGTYKLESQVSQNGYYFNGDYMDTNEPVSLTIKKIETPLGYEDDAETKPVYGYTIANGDNYFGWDGTSTILGKNLTATDEKAIWLIMPLDEAKAGLVNATLEEPLDATLLIEDHDFGRNNRYQDRWTMEAGNKNLSGGNNINNCAESWHSNFKLSQTITDAPAGIYTLTAQGFYGQDGTDNEHLPVFYANEATKTFPQKTGTENSMSMASESFSAGIYAIEPLVFELKEGETLTIGAKLEGNTSLWCIWDNFNLTYYGKNTTLEDVEAESLRKEVEALREKATDIYNEVEIESIKTILYDAIYSTGSVSGAEAINNAITTLKAAIEQGEVSLSAKAKLDKMKELIDATNVYTAEAKAEYYDQWVVKYTDGSITKAEVNALQDPFLTTGWRANTTVDNFLLSAWDTNPDFQDAAYYINTWSTEGDNDGSNFKVPFFEYFGNPLPAKTLTATMNGLEPGKYDVTAWVRVAPADKTAASAKGVTLQVNEGDSINVCNGEQFDCDAERFFIKEVTATGVVAEDGVLKIKFNVAENNNIHWLSFKNVKFTKKLPTYKVNEVADGTVVRTTEGEAELGTDVKVPYRHYNVLEGKLYSKGVTSKEYNYKFKLNADEQVENITYAATDKENIVFLSEGEDIEGLTPCTSGNTGVRSSNSASAYAAEADVAVTKLQAGTYKLTAAIFDASKNPNSMWYFLAGNDTIAKLNCTAVNYQELTSGKFTLESETTIYLAKGGNGNMGLDLVYIQAVEAETPMFAYTVNEMVGEHAVRTTTGTAEKGTAMKVPFREYNTYEGKLYKKAQISKEFNYSFTLTTDNQVENLEYSEVSGVEDVVFLSEGEDIKGLTPITTGNAAIRSSNSAAAYAAEGDVEIVKLPAGTYKLVAVIYDSSKTPDSHWIFKAGGEQIADLNCTVVNIQELTSEEFTLKAETAISMAQGGSASMGLDLIYIVKLPVADAISNIATDVQKTAIFNLNGQKVNKTHKGLNIINGKKVVIK</sequence>
<organism evidence="2 3">
    <name type="scientific">Prevotella communis</name>
    <dbReference type="NCBI Taxonomy" id="2913614"/>
    <lineage>
        <taxon>Bacteria</taxon>
        <taxon>Pseudomonadati</taxon>
        <taxon>Bacteroidota</taxon>
        <taxon>Bacteroidia</taxon>
        <taxon>Bacteroidales</taxon>
        <taxon>Prevotellaceae</taxon>
        <taxon>Prevotella</taxon>
    </lineage>
</organism>
<dbReference type="AlphaFoldDB" id="A0A1G7SJ04"/>
<reference evidence="3" key="1">
    <citation type="submission" date="2016-10" db="EMBL/GenBank/DDBJ databases">
        <authorList>
            <person name="Varghese N."/>
            <person name="Submissions S."/>
        </authorList>
    </citation>
    <scope>NUCLEOTIDE SEQUENCE [LARGE SCALE GENOMIC DNA]</scope>
    <source>
        <strain evidence="3">BP1-148</strain>
    </source>
</reference>
<dbReference type="EMBL" id="FNCQ01000001">
    <property type="protein sequence ID" value="SDG23025.1"/>
    <property type="molecule type" value="Genomic_DNA"/>
</dbReference>
<gene>
    <name evidence="2" type="ORF">SAMN04487901_101337</name>
</gene>
<evidence type="ECO:0000313" key="2">
    <source>
        <dbReference type="EMBL" id="SDG23025.1"/>
    </source>
</evidence>
<accession>A0A1G7SJ04</accession>
<evidence type="ECO:0000313" key="3">
    <source>
        <dbReference type="Proteomes" id="UP000198779"/>
    </source>
</evidence>
<dbReference type="Gene3D" id="2.60.120.260">
    <property type="entry name" value="Galactose-binding domain-like"/>
    <property type="match status" value="2"/>
</dbReference>
<feature type="chain" id="PRO_5011683785" evidence="1">
    <location>
        <begin position="26"/>
        <end position="1187"/>
    </location>
</feature>
<dbReference type="STRING" id="645274.SAMN04487901_101337"/>
<keyword evidence="3" id="KW-1185">Reference proteome</keyword>
<dbReference type="Gene3D" id="2.60.40.680">
    <property type="match status" value="1"/>
</dbReference>